<protein>
    <recommendedName>
        <fullName evidence="1">F-box domain-containing protein</fullName>
    </recommendedName>
</protein>
<dbReference type="InterPro" id="IPR036047">
    <property type="entry name" value="F-box-like_dom_sf"/>
</dbReference>
<gene>
    <name evidence="2" type="ORF">SLS60_005966</name>
</gene>
<organism evidence="2 3">
    <name type="scientific">Paraconiothyrium brasiliense</name>
    <dbReference type="NCBI Taxonomy" id="300254"/>
    <lineage>
        <taxon>Eukaryota</taxon>
        <taxon>Fungi</taxon>
        <taxon>Dikarya</taxon>
        <taxon>Ascomycota</taxon>
        <taxon>Pezizomycotina</taxon>
        <taxon>Dothideomycetes</taxon>
        <taxon>Pleosporomycetidae</taxon>
        <taxon>Pleosporales</taxon>
        <taxon>Massarineae</taxon>
        <taxon>Didymosphaeriaceae</taxon>
        <taxon>Paraconiothyrium</taxon>
    </lineage>
</organism>
<dbReference type="SMART" id="SM00256">
    <property type="entry name" value="FBOX"/>
    <property type="match status" value="1"/>
</dbReference>
<dbReference type="Gene3D" id="1.20.1280.50">
    <property type="match status" value="1"/>
</dbReference>
<evidence type="ECO:0000313" key="2">
    <source>
        <dbReference type="EMBL" id="KAL1602550.1"/>
    </source>
</evidence>
<name>A0ABR3RDN8_9PLEO</name>
<reference evidence="2 3" key="1">
    <citation type="submission" date="2024-02" db="EMBL/GenBank/DDBJ databases">
        <title>De novo assembly and annotation of 12 fungi associated with fruit tree decline syndrome in Ontario, Canada.</title>
        <authorList>
            <person name="Sulman M."/>
            <person name="Ellouze W."/>
            <person name="Ilyukhin E."/>
        </authorList>
    </citation>
    <scope>NUCLEOTIDE SEQUENCE [LARGE SCALE GENOMIC DNA]</scope>
    <source>
        <strain evidence="2 3">M42-189</strain>
    </source>
</reference>
<dbReference type="EMBL" id="JAKJXO020000007">
    <property type="protein sequence ID" value="KAL1602550.1"/>
    <property type="molecule type" value="Genomic_DNA"/>
</dbReference>
<accession>A0ABR3RDN8</accession>
<dbReference type="InterPro" id="IPR001810">
    <property type="entry name" value="F-box_dom"/>
</dbReference>
<dbReference type="Proteomes" id="UP001521785">
    <property type="component" value="Unassembled WGS sequence"/>
</dbReference>
<evidence type="ECO:0000259" key="1">
    <source>
        <dbReference type="PROSITE" id="PS50181"/>
    </source>
</evidence>
<proteinExistence type="predicted"/>
<sequence length="134" mass="15380">MKRAREDGDHSEQPAKVRRIPALDRLSRLPTELLVRILGYVPVSSLLVCQRISKKFKRLAVDSELWKAAYYKNFVLPRASRIPGIKDTNATSEQLRWEEDELETAISIATQLVARPEQEHKCSATPDFDGDRYI</sequence>
<dbReference type="SUPFAM" id="SSF81383">
    <property type="entry name" value="F-box domain"/>
    <property type="match status" value="1"/>
</dbReference>
<feature type="domain" description="F-box" evidence="1">
    <location>
        <begin position="23"/>
        <end position="69"/>
    </location>
</feature>
<dbReference type="Pfam" id="PF12937">
    <property type="entry name" value="F-box-like"/>
    <property type="match status" value="1"/>
</dbReference>
<evidence type="ECO:0000313" key="3">
    <source>
        <dbReference type="Proteomes" id="UP001521785"/>
    </source>
</evidence>
<comment type="caution">
    <text evidence="2">The sequence shown here is derived from an EMBL/GenBank/DDBJ whole genome shotgun (WGS) entry which is preliminary data.</text>
</comment>
<dbReference type="PROSITE" id="PS50181">
    <property type="entry name" value="FBOX"/>
    <property type="match status" value="1"/>
</dbReference>
<keyword evidence="3" id="KW-1185">Reference proteome</keyword>